<dbReference type="OrthoDB" id="9805159at2"/>
<accession>A0A3N0HXD5</accession>
<dbReference type="Gene3D" id="2.60.40.1180">
    <property type="entry name" value="Golgi alpha-mannosidase II"/>
    <property type="match status" value="1"/>
</dbReference>
<feature type="domain" description="Glycosyl hydrolase family 13 catalytic" evidence="3">
    <location>
        <begin position="7"/>
        <end position="353"/>
    </location>
</feature>
<dbReference type="PANTHER" id="PTHR10357:SF210">
    <property type="entry name" value="MALTODEXTRIN GLUCOSIDASE"/>
    <property type="match status" value="1"/>
</dbReference>
<dbReference type="GO" id="GO:0016798">
    <property type="term" value="F:hydrolase activity, acting on glycosyl bonds"/>
    <property type="evidence" value="ECO:0007669"/>
    <property type="project" value="UniProtKB-KW"/>
</dbReference>
<dbReference type="Proteomes" id="UP000276568">
    <property type="component" value="Unassembled WGS sequence"/>
</dbReference>
<keyword evidence="5" id="KW-1185">Reference proteome</keyword>
<dbReference type="RefSeq" id="WP_128521014.1">
    <property type="nucleotide sequence ID" value="NZ_RJQC01000004.1"/>
</dbReference>
<dbReference type="InterPro" id="IPR017853">
    <property type="entry name" value="GH"/>
</dbReference>
<dbReference type="Pfam" id="PF00128">
    <property type="entry name" value="Alpha-amylase"/>
    <property type="match status" value="1"/>
</dbReference>
<gene>
    <name evidence="4" type="ORF">EDX97_10015</name>
</gene>
<reference evidence="4 5" key="1">
    <citation type="submission" date="2018-11" db="EMBL/GenBank/DDBJ databases">
        <title>Clostridium sp. nov., a member of the family Erysipelotrichaceae isolated from pig faeces.</title>
        <authorList>
            <person name="Chang Y.-H."/>
        </authorList>
    </citation>
    <scope>NUCLEOTIDE SEQUENCE [LARGE SCALE GENOMIC DNA]</scope>
    <source>
        <strain evidence="4 5">YH-panp20</strain>
    </source>
</reference>
<dbReference type="SMART" id="SM00642">
    <property type="entry name" value="Aamy"/>
    <property type="match status" value="1"/>
</dbReference>
<evidence type="ECO:0000313" key="4">
    <source>
        <dbReference type="EMBL" id="RNM29328.1"/>
    </source>
</evidence>
<dbReference type="AlphaFoldDB" id="A0A3N0HXD5"/>
<keyword evidence="1" id="KW-0378">Hydrolase</keyword>
<protein>
    <submittedName>
        <fullName evidence="4">Alpha-amylase</fullName>
    </submittedName>
</protein>
<evidence type="ECO:0000256" key="1">
    <source>
        <dbReference type="ARBA" id="ARBA00022801"/>
    </source>
</evidence>
<dbReference type="GO" id="GO:0005975">
    <property type="term" value="P:carbohydrate metabolic process"/>
    <property type="evidence" value="ECO:0007669"/>
    <property type="project" value="InterPro"/>
</dbReference>
<evidence type="ECO:0000313" key="5">
    <source>
        <dbReference type="Proteomes" id="UP000276568"/>
    </source>
</evidence>
<comment type="caution">
    <text evidence="4">The sequence shown here is derived from an EMBL/GenBank/DDBJ whole genome shotgun (WGS) entry which is preliminary data.</text>
</comment>
<dbReference type="InterPro" id="IPR006047">
    <property type="entry name" value="GH13_cat_dom"/>
</dbReference>
<proteinExistence type="predicted"/>
<dbReference type="SUPFAM" id="SSF51445">
    <property type="entry name" value="(Trans)glycosidases"/>
    <property type="match status" value="1"/>
</dbReference>
<evidence type="ECO:0000259" key="3">
    <source>
        <dbReference type="SMART" id="SM00642"/>
    </source>
</evidence>
<dbReference type="InterPro" id="IPR013780">
    <property type="entry name" value="Glyco_hydro_b"/>
</dbReference>
<evidence type="ECO:0000256" key="2">
    <source>
        <dbReference type="ARBA" id="ARBA00023295"/>
    </source>
</evidence>
<sequence>MAWFDESVFYHIYPLGLVGAPKKNKYTKPVSRIKEIIPWVDHLVDIGCNALYIGPLFQSVGHGYETTDYKTLDSRLGTNEDLIDFVKYCHKKKVHVIFDGVFNHVGRDFFAFQDVKKNREQSAYKDWFCNVNFNNDNSYHDGFNYDNWGGYDLLVKLNQRNPAVIDYICSVIQYWVDTFDVDGIRLDAADVLDFDFMKALRQQAATIKPDFYLMGEVIHGEYNRWSNPEHLHAVTNYALHKALYSGHNEHNYFEIAHTVKRLNDMGHIRLYNFVDNHDVARIASKLTNPAHLIPVHILLYTLPGVPSIYYGSEWAIEGKKECWSDWNLRPQIDLESMQEIPLTQVISTLGHVRQTTPAISYGEYQELLLTNRQYAYRRGNVVVMVNNDENVAHIDVSVDNGTYTGVLSGQVMEIKDGHMAVDLPACGGEIWLPDREETFEPIDYQVDMPKPEEKTIDLPKEVRQVPYEEMSVEELQACILQKMANNGSVTEQMKQSVLENVYHDSLLNWVKSFR</sequence>
<organism evidence="4 5">
    <name type="scientific">Absicoccus porci</name>
    <dbReference type="NCBI Taxonomy" id="2486576"/>
    <lineage>
        <taxon>Bacteria</taxon>
        <taxon>Bacillati</taxon>
        <taxon>Bacillota</taxon>
        <taxon>Erysipelotrichia</taxon>
        <taxon>Erysipelotrichales</taxon>
        <taxon>Erysipelotrichaceae</taxon>
        <taxon>Absicoccus</taxon>
    </lineage>
</organism>
<dbReference type="EMBL" id="RJQC01000004">
    <property type="protein sequence ID" value="RNM29328.1"/>
    <property type="molecule type" value="Genomic_DNA"/>
</dbReference>
<name>A0A3N0HXD5_9FIRM</name>
<dbReference type="CDD" id="cd11353">
    <property type="entry name" value="AmyAc_euk_bac_CMD_like"/>
    <property type="match status" value="1"/>
</dbReference>
<dbReference type="Gene3D" id="3.20.20.80">
    <property type="entry name" value="Glycosidases"/>
    <property type="match status" value="1"/>
</dbReference>
<dbReference type="SUPFAM" id="SSF51011">
    <property type="entry name" value="Glycosyl hydrolase domain"/>
    <property type="match status" value="1"/>
</dbReference>
<keyword evidence="2" id="KW-0326">Glycosidase</keyword>
<dbReference type="PANTHER" id="PTHR10357">
    <property type="entry name" value="ALPHA-AMYLASE FAMILY MEMBER"/>
    <property type="match status" value="1"/>
</dbReference>